<feature type="region of interest" description="Disordered" evidence="5">
    <location>
        <begin position="1"/>
        <end position="29"/>
    </location>
</feature>
<proteinExistence type="inferred from homology"/>
<dbReference type="PANTHER" id="PTHR30448:SF0">
    <property type="entry name" value="RNASE ADAPTER PROTEIN RAPZ"/>
    <property type="match status" value="1"/>
</dbReference>
<dbReference type="HAMAP" id="MF_00636">
    <property type="entry name" value="RapZ_like"/>
    <property type="match status" value="1"/>
</dbReference>
<dbReference type="GO" id="GO:0005524">
    <property type="term" value="F:ATP binding"/>
    <property type="evidence" value="ECO:0007669"/>
    <property type="project" value="UniProtKB-UniRule"/>
</dbReference>
<dbReference type="RefSeq" id="WP_040426821.1">
    <property type="nucleotide sequence ID" value="NZ_CAMYCO010000001.1"/>
</dbReference>
<dbReference type="InterPro" id="IPR053930">
    <property type="entry name" value="RapZ-like_N"/>
</dbReference>
<dbReference type="Pfam" id="PF22740">
    <property type="entry name" value="PapZ_C"/>
    <property type="match status" value="1"/>
</dbReference>
<dbReference type="InterPro" id="IPR005337">
    <property type="entry name" value="RapZ-like"/>
</dbReference>
<dbReference type="KEGG" id="cpyr:CYJ47_05690"/>
<dbReference type="EMBL" id="CP136958">
    <property type="protein sequence ID" value="WOT03247.1"/>
    <property type="molecule type" value="Genomic_DNA"/>
</dbReference>
<feature type="domain" description="RapZ C-terminal" evidence="7">
    <location>
        <begin position="192"/>
        <end position="310"/>
    </location>
</feature>
<dbReference type="Proteomes" id="UP000234560">
    <property type="component" value="Chromosome"/>
</dbReference>
<comment type="caution">
    <text evidence="4">Lacks conserved residue(s) required for the propagation of feature annotation.</text>
</comment>
<reference evidence="8" key="1">
    <citation type="submission" date="2017-12" db="EMBL/GenBank/DDBJ databases">
        <authorList>
            <person name="Thomas-White K."/>
            <person name="Wolfe A.J."/>
        </authorList>
    </citation>
    <scope>NUCLEOTIDE SEQUENCE</scope>
    <source>
        <strain evidence="8">UMB0763</strain>
    </source>
</reference>
<dbReference type="GO" id="GO:0005525">
    <property type="term" value="F:GTP binding"/>
    <property type="evidence" value="ECO:0007669"/>
    <property type="project" value="UniProtKB-UniRule"/>
</dbReference>
<evidence type="ECO:0000313" key="8">
    <source>
        <dbReference type="EMBL" id="WOT03247.1"/>
    </source>
</evidence>
<evidence type="ECO:0000259" key="7">
    <source>
        <dbReference type="Pfam" id="PF22740"/>
    </source>
</evidence>
<reference evidence="8" key="2">
    <citation type="submission" date="2023-10" db="EMBL/GenBank/DDBJ databases">
        <authorList>
            <person name="Choi B."/>
        </authorList>
    </citation>
    <scope>NUCLEOTIDE SEQUENCE</scope>
    <source>
        <strain evidence="8">UMB0763</strain>
    </source>
</reference>
<evidence type="ECO:0000256" key="2">
    <source>
        <dbReference type="ARBA" id="ARBA00022840"/>
    </source>
</evidence>
<feature type="domain" description="RapZ-like N-terminal" evidence="6">
    <location>
        <begin position="33"/>
        <end position="185"/>
    </location>
</feature>
<dbReference type="AlphaFoldDB" id="A0AAF1BXA7"/>
<sequence>MTTDPGTSVARDNGDTSNEAFAGDKTTTENRPVLLTGMSGAGLNTASRVLEDMGFFVSENLPPQIILELVKLSYSEDSPVTKLAVVTDVRSREFRGGLMQTIDELSARGHNPIVMFLEARDDVLIRRFDSVRRTHPLQGAGTLQTGIAREREILSSVKENADIVINTSDLSIHDLRRAIEARLATIAQMKRHITVLSFGFKHGAPADADLIVDARFLPNPYWVPELRPFRGVDKPVSDYVLGQPGAQEFVDKFVDMLNTMVPGYRREGKNFITIGVGCTGGHHRSVAVAEEIARRLRTAGEEVSVSHRDISR</sequence>
<feature type="binding site" evidence="4">
    <location>
        <begin position="88"/>
        <end position="91"/>
    </location>
    <ligand>
        <name>GTP</name>
        <dbReference type="ChEBI" id="CHEBI:37565"/>
    </ligand>
</feature>
<evidence type="ECO:0000256" key="4">
    <source>
        <dbReference type="HAMAP-Rule" id="MF_00636"/>
    </source>
</evidence>
<dbReference type="SUPFAM" id="SSF52540">
    <property type="entry name" value="P-loop containing nucleoside triphosphate hydrolases"/>
    <property type="match status" value="1"/>
</dbReference>
<dbReference type="InterPro" id="IPR053931">
    <property type="entry name" value="RapZ_C"/>
</dbReference>
<evidence type="ECO:0000256" key="5">
    <source>
        <dbReference type="SAM" id="MobiDB-lite"/>
    </source>
</evidence>
<dbReference type="NCBIfam" id="NF003828">
    <property type="entry name" value="PRK05416.1"/>
    <property type="match status" value="1"/>
</dbReference>
<dbReference type="PANTHER" id="PTHR30448">
    <property type="entry name" value="RNASE ADAPTER PROTEIN RAPZ"/>
    <property type="match status" value="1"/>
</dbReference>
<keyword evidence="2 4" id="KW-0067">ATP-binding</keyword>
<dbReference type="PIRSF" id="PIRSF005052">
    <property type="entry name" value="P-loopkin"/>
    <property type="match status" value="1"/>
</dbReference>
<evidence type="ECO:0000256" key="1">
    <source>
        <dbReference type="ARBA" id="ARBA00022741"/>
    </source>
</evidence>
<accession>A0AAF1BXA7</accession>
<protein>
    <submittedName>
        <fullName evidence="8">RNase adapter RapZ</fullName>
    </submittedName>
</protein>
<evidence type="ECO:0000259" key="6">
    <source>
        <dbReference type="Pfam" id="PF03668"/>
    </source>
</evidence>
<evidence type="ECO:0000256" key="3">
    <source>
        <dbReference type="ARBA" id="ARBA00023134"/>
    </source>
</evidence>
<gene>
    <name evidence="8" type="primary">rapZ</name>
    <name evidence="8" type="ORF">CYJ47_05690</name>
</gene>
<keyword evidence="3 4" id="KW-0342">GTP-binding</keyword>
<dbReference type="Pfam" id="PF03668">
    <property type="entry name" value="RapZ-like_N"/>
    <property type="match status" value="1"/>
</dbReference>
<name>A0AAF1BXA7_9CORY</name>
<dbReference type="InterPro" id="IPR027417">
    <property type="entry name" value="P-loop_NTPase"/>
</dbReference>
<keyword evidence="1 4" id="KW-0547">Nucleotide-binding</keyword>
<organism evidence="8 9">
    <name type="scientific">Corynebacterium pyruviciproducens</name>
    <dbReference type="NCBI Taxonomy" id="598660"/>
    <lineage>
        <taxon>Bacteria</taxon>
        <taxon>Bacillati</taxon>
        <taxon>Actinomycetota</taxon>
        <taxon>Actinomycetes</taxon>
        <taxon>Mycobacteriales</taxon>
        <taxon>Corynebacteriaceae</taxon>
        <taxon>Corynebacterium</taxon>
    </lineage>
</organism>
<evidence type="ECO:0000313" key="9">
    <source>
        <dbReference type="Proteomes" id="UP000234560"/>
    </source>
</evidence>